<evidence type="ECO:0000256" key="2">
    <source>
        <dbReference type="ARBA" id="ARBA00008974"/>
    </source>
</evidence>
<feature type="transmembrane region" description="Helical" evidence="8">
    <location>
        <begin position="416"/>
        <end position="434"/>
    </location>
</feature>
<accession>A0ABS4YFP7</accession>
<feature type="transmembrane region" description="Helical" evidence="8">
    <location>
        <begin position="295"/>
        <end position="317"/>
    </location>
</feature>
<dbReference type="InterPro" id="IPR026030">
    <property type="entry name" value="Pur-cyt_permease_Fcy2/21/22"/>
</dbReference>
<keyword evidence="5 8" id="KW-1133">Transmembrane helix</keyword>
<keyword evidence="3 7" id="KW-0813">Transport</keyword>
<dbReference type="PIRSF" id="PIRSF002744">
    <property type="entry name" value="Pur-cyt_permease"/>
    <property type="match status" value="1"/>
</dbReference>
<feature type="transmembrane region" description="Helical" evidence="8">
    <location>
        <begin position="213"/>
        <end position="232"/>
    </location>
</feature>
<dbReference type="EMBL" id="JAGIOC010000001">
    <property type="protein sequence ID" value="MBP2407554.1"/>
    <property type="molecule type" value="Genomic_DNA"/>
</dbReference>
<comment type="similarity">
    <text evidence="2 7">Belongs to the purine-cytosine permease (2.A.39) family.</text>
</comment>
<keyword evidence="10" id="KW-1185">Reference proteome</keyword>
<evidence type="ECO:0000256" key="7">
    <source>
        <dbReference type="PIRNR" id="PIRNR002744"/>
    </source>
</evidence>
<feature type="transmembrane region" description="Helical" evidence="8">
    <location>
        <begin position="454"/>
        <end position="474"/>
    </location>
</feature>
<dbReference type="PANTHER" id="PTHR31806">
    <property type="entry name" value="PURINE-CYTOSINE PERMEASE FCY2-RELATED"/>
    <property type="match status" value="1"/>
</dbReference>
<sequence>MTDLSNNAAPLNAVEQRGIEPVPRSEQHGYPLQLFWVWFAANISVIGLPLGISLIALDLSVWQAAIVAIVGAFGSFALVGLISVAGQRGGAPSLTLSRAIFGARGNAGPTSVALISRLGWETVNTSTAALGVVTISSLLLGTASAAKQAPVVTVVGVALFVGLTVAVSAMGHATILVVQKWATWIFGAINLVIIVFLVVRVDWSAVAATSSGSLAAVLTGIGTIAAGTGIGWANSGADMARYQSPRVKAAPLVLSAAAGAGIPLTVMISMGALLGASHSEIVDSANPMDTIRASLPPAVAITYLIVSFIGLLLSNHLSVYSAGLVTLTLGIRLKRSHAVIVDVVVTTTASLLFLLVADGFYGPFVSFISVLAVAISAWVGVFLVDMIRRHYYNEEALMDLSRSSGYWYTGGIRWRAFAPWLIGIVCGVLFMQMTPGSTPVYTGPLFDTWLGRNGMDWLISGVVAAVVYAVLGGAKDAPKGARS</sequence>
<evidence type="ECO:0000256" key="6">
    <source>
        <dbReference type="ARBA" id="ARBA00023136"/>
    </source>
</evidence>
<feature type="transmembrane region" description="Helical" evidence="8">
    <location>
        <begin position="149"/>
        <end position="169"/>
    </location>
</feature>
<proteinExistence type="inferred from homology"/>
<organism evidence="9 10">
    <name type="scientific">Brachybacterium fresconis</name>
    <dbReference type="NCBI Taxonomy" id="173363"/>
    <lineage>
        <taxon>Bacteria</taxon>
        <taxon>Bacillati</taxon>
        <taxon>Actinomycetota</taxon>
        <taxon>Actinomycetes</taxon>
        <taxon>Micrococcales</taxon>
        <taxon>Dermabacteraceae</taxon>
        <taxon>Brachybacterium</taxon>
    </lineage>
</organism>
<evidence type="ECO:0000256" key="1">
    <source>
        <dbReference type="ARBA" id="ARBA00004141"/>
    </source>
</evidence>
<keyword evidence="6 7" id="KW-0472">Membrane</keyword>
<reference evidence="9 10" key="1">
    <citation type="submission" date="2021-03" db="EMBL/GenBank/DDBJ databases">
        <title>Sequencing the genomes of 1000 actinobacteria strains.</title>
        <authorList>
            <person name="Klenk H.-P."/>
        </authorList>
    </citation>
    <scope>NUCLEOTIDE SEQUENCE [LARGE SCALE GENOMIC DNA]</scope>
    <source>
        <strain evidence="9 10">DSM 14564</strain>
    </source>
</reference>
<evidence type="ECO:0000256" key="3">
    <source>
        <dbReference type="ARBA" id="ARBA00022448"/>
    </source>
</evidence>
<dbReference type="InterPro" id="IPR001248">
    <property type="entry name" value="Pur-cyt_permease"/>
</dbReference>
<evidence type="ECO:0000313" key="10">
    <source>
        <dbReference type="Proteomes" id="UP000698222"/>
    </source>
</evidence>
<evidence type="ECO:0000256" key="8">
    <source>
        <dbReference type="SAM" id="Phobius"/>
    </source>
</evidence>
<feature type="transmembrane region" description="Helical" evidence="8">
    <location>
        <begin position="35"/>
        <end position="57"/>
    </location>
</feature>
<gene>
    <name evidence="9" type="ORF">JOF44_000457</name>
</gene>
<comment type="caution">
    <text evidence="9">The sequence shown here is derived from an EMBL/GenBank/DDBJ whole genome shotgun (WGS) entry which is preliminary data.</text>
</comment>
<dbReference type="Pfam" id="PF02133">
    <property type="entry name" value="Transp_cyt_pur"/>
    <property type="match status" value="1"/>
</dbReference>
<evidence type="ECO:0000256" key="5">
    <source>
        <dbReference type="ARBA" id="ARBA00022989"/>
    </source>
</evidence>
<evidence type="ECO:0000256" key="4">
    <source>
        <dbReference type="ARBA" id="ARBA00022692"/>
    </source>
</evidence>
<name>A0ABS4YFP7_9MICO</name>
<feature type="transmembrane region" description="Helical" evidence="8">
    <location>
        <begin position="338"/>
        <end position="357"/>
    </location>
</feature>
<evidence type="ECO:0000313" key="9">
    <source>
        <dbReference type="EMBL" id="MBP2407554.1"/>
    </source>
</evidence>
<comment type="subcellular location">
    <subcellularLocation>
        <location evidence="1">Membrane</location>
        <topology evidence="1">Multi-pass membrane protein</topology>
    </subcellularLocation>
</comment>
<protein>
    <submittedName>
        <fullName evidence="9">Purine-cytosine permease-like protein</fullName>
    </submittedName>
</protein>
<dbReference type="PANTHER" id="PTHR31806:SF1">
    <property type="entry name" value="PURINE-CYTOSINE PERMEASE FCY2-RELATED"/>
    <property type="match status" value="1"/>
</dbReference>
<feature type="transmembrane region" description="Helical" evidence="8">
    <location>
        <begin position="252"/>
        <end position="275"/>
    </location>
</feature>
<dbReference type="Gene3D" id="1.10.4160.10">
    <property type="entry name" value="Hydantoin permease"/>
    <property type="match status" value="1"/>
</dbReference>
<keyword evidence="4 8" id="KW-0812">Transmembrane</keyword>
<dbReference type="Proteomes" id="UP000698222">
    <property type="component" value="Unassembled WGS sequence"/>
</dbReference>
<feature type="transmembrane region" description="Helical" evidence="8">
    <location>
        <begin position="363"/>
        <end position="384"/>
    </location>
</feature>
<dbReference type="RefSeq" id="WP_245348821.1">
    <property type="nucleotide sequence ID" value="NZ_BAAAJV010000011.1"/>
</dbReference>
<feature type="transmembrane region" description="Helical" evidence="8">
    <location>
        <begin position="181"/>
        <end position="201"/>
    </location>
</feature>
<feature type="transmembrane region" description="Helical" evidence="8">
    <location>
        <begin position="64"/>
        <end position="86"/>
    </location>
</feature>